<evidence type="ECO:0008006" key="10">
    <source>
        <dbReference type="Google" id="ProtNLM"/>
    </source>
</evidence>
<keyword evidence="3" id="KW-0808">Transferase</keyword>
<keyword evidence="5 7" id="KW-1133">Transmembrane helix</keyword>
<accession>A0A2M6P0Q2</accession>
<feature type="transmembrane region" description="Helical" evidence="7">
    <location>
        <begin position="88"/>
        <end position="107"/>
    </location>
</feature>
<dbReference type="GO" id="GO:0044038">
    <property type="term" value="P:cell wall macromolecule biosynthetic process"/>
    <property type="evidence" value="ECO:0007669"/>
    <property type="project" value="TreeGrafter"/>
</dbReference>
<proteinExistence type="predicted"/>
<gene>
    <name evidence="8" type="ORF">COU30_03235</name>
</gene>
<dbReference type="EMBL" id="PFBW01000142">
    <property type="protein sequence ID" value="PIR77296.1"/>
    <property type="molecule type" value="Genomic_DNA"/>
</dbReference>
<evidence type="ECO:0000313" key="8">
    <source>
        <dbReference type="EMBL" id="PIR77296.1"/>
    </source>
</evidence>
<dbReference type="GO" id="GO:0005886">
    <property type="term" value="C:plasma membrane"/>
    <property type="evidence" value="ECO:0007669"/>
    <property type="project" value="UniProtKB-SubCell"/>
</dbReference>
<evidence type="ECO:0000313" key="9">
    <source>
        <dbReference type="Proteomes" id="UP000228528"/>
    </source>
</evidence>
<keyword evidence="2" id="KW-1003">Cell membrane</keyword>
<sequence>MQILPEQLITLKTAIGFGLFSCILSAIWAPLLTKILYHFQIVRKSEYDVTLEGNRKSKEGTPIMGGLLVIVTVAVLTVLFNWNRAFTWVPISVMLIAAILGGVDDIMHVHGHKRRSKKLKQVLRLIHVHKDWKQRVWLTITLPWSIFKRTALW</sequence>
<protein>
    <recommendedName>
        <fullName evidence="10">Phospho-N-acetylmuramoyl-pentapeptide-transferase</fullName>
    </recommendedName>
</protein>
<dbReference type="Proteomes" id="UP000228528">
    <property type="component" value="Unassembled WGS sequence"/>
</dbReference>
<feature type="non-terminal residue" evidence="8">
    <location>
        <position position="153"/>
    </location>
</feature>
<comment type="subcellular location">
    <subcellularLocation>
        <location evidence="1">Cell membrane</location>
        <topology evidence="1">Multi-pass membrane protein</topology>
    </subcellularLocation>
</comment>
<reference evidence="9" key="1">
    <citation type="submission" date="2017-09" db="EMBL/GenBank/DDBJ databases">
        <title>Depth-based differentiation of microbial function through sediment-hosted aquifers and enrichment of novel symbionts in the deep terrestrial subsurface.</title>
        <authorList>
            <person name="Probst A.J."/>
            <person name="Ladd B."/>
            <person name="Jarett J.K."/>
            <person name="Geller-Mcgrath D.E."/>
            <person name="Sieber C.M.K."/>
            <person name="Emerson J.B."/>
            <person name="Anantharaman K."/>
            <person name="Thomas B.C."/>
            <person name="Malmstrom R."/>
            <person name="Stieglmeier M."/>
            <person name="Klingl A."/>
            <person name="Woyke T."/>
            <person name="Ryan C.M."/>
            <person name="Banfield J.F."/>
        </authorList>
    </citation>
    <scope>NUCLEOTIDE SEQUENCE [LARGE SCALE GENOMIC DNA]</scope>
</reference>
<evidence type="ECO:0000256" key="2">
    <source>
        <dbReference type="ARBA" id="ARBA00022475"/>
    </source>
</evidence>
<name>A0A2M6P0Q2_9BACT</name>
<dbReference type="GO" id="GO:0016780">
    <property type="term" value="F:phosphotransferase activity, for other substituted phosphate groups"/>
    <property type="evidence" value="ECO:0007669"/>
    <property type="project" value="InterPro"/>
</dbReference>
<keyword evidence="4 7" id="KW-0812">Transmembrane</keyword>
<keyword evidence="6 7" id="KW-0472">Membrane</keyword>
<evidence type="ECO:0000256" key="5">
    <source>
        <dbReference type="ARBA" id="ARBA00022989"/>
    </source>
</evidence>
<evidence type="ECO:0000256" key="3">
    <source>
        <dbReference type="ARBA" id="ARBA00022679"/>
    </source>
</evidence>
<dbReference type="InterPro" id="IPR000715">
    <property type="entry name" value="Glycosyl_transferase_4"/>
</dbReference>
<organism evidence="8 9">
    <name type="scientific">Candidatus Magasanikbacteria bacterium CG10_big_fil_rev_8_21_14_0_10_38_6</name>
    <dbReference type="NCBI Taxonomy" id="1974647"/>
    <lineage>
        <taxon>Bacteria</taxon>
        <taxon>Candidatus Magasanikiibacteriota</taxon>
    </lineage>
</organism>
<evidence type="ECO:0000256" key="6">
    <source>
        <dbReference type="ARBA" id="ARBA00023136"/>
    </source>
</evidence>
<dbReference type="GO" id="GO:0071555">
    <property type="term" value="P:cell wall organization"/>
    <property type="evidence" value="ECO:0007669"/>
    <property type="project" value="TreeGrafter"/>
</dbReference>
<comment type="caution">
    <text evidence="8">The sequence shown here is derived from an EMBL/GenBank/DDBJ whole genome shotgun (WGS) entry which is preliminary data.</text>
</comment>
<dbReference type="PANTHER" id="PTHR22926:SF3">
    <property type="entry name" value="UNDECAPRENYL-PHOSPHATE ALPHA-N-ACETYLGLUCOSAMINYL 1-PHOSPHATE TRANSFERASE"/>
    <property type="match status" value="1"/>
</dbReference>
<feature type="transmembrane region" description="Helical" evidence="7">
    <location>
        <begin position="63"/>
        <end position="82"/>
    </location>
</feature>
<dbReference type="PANTHER" id="PTHR22926">
    <property type="entry name" value="PHOSPHO-N-ACETYLMURAMOYL-PENTAPEPTIDE-TRANSFERASE"/>
    <property type="match status" value="1"/>
</dbReference>
<evidence type="ECO:0000256" key="7">
    <source>
        <dbReference type="SAM" id="Phobius"/>
    </source>
</evidence>
<evidence type="ECO:0000256" key="1">
    <source>
        <dbReference type="ARBA" id="ARBA00004651"/>
    </source>
</evidence>
<feature type="transmembrane region" description="Helical" evidence="7">
    <location>
        <begin position="14"/>
        <end position="37"/>
    </location>
</feature>
<dbReference type="AlphaFoldDB" id="A0A2M6P0Q2"/>
<evidence type="ECO:0000256" key="4">
    <source>
        <dbReference type="ARBA" id="ARBA00022692"/>
    </source>
</evidence>